<dbReference type="AlphaFoldDB" id="A0A9W4IUQ4"/>
<comment type="caution">
    <text evidence="1">The sequence shown here is derived from an EMBL/GenBank/DDBJ whole genome shotgun (WGS) entry which is preliminary data.</text>
</comment>
<dbReference type="EMBL" id="CAJVNV010000647">
    <property type="protein sequence ID" value="CAG8341615.1"/>
    <property type="molecule type" value="Genomic_DNA"/>
</dbReference>
<evidence type="ECO:0000313" key="1">
    <source>
        <dbReference type="EMBL" id="CAG8341615.1"/>
    </source>
</evidence>
<gene>
    <name evidence="1" type="ORF">PNAL_LOCUS10861</name>
</gene>
<accession>A0A9W4IUQ4</accession>
<reference evidence="1" key="1">
    <citation type="submission" date="2021-07" db="EMBL/GenBank/DDBJ databases">
        <authorList>
            <person name="Branca A.L. A."/>
        </authorList>
    </citation>
    <scope>NUCLEOTIDE SEQUENCE</scope>
</reference>
<sequence>MREESLWCVMDHMIKEITVFHNCCFICRLIPDFRLKFQLERDLSKSTRMMYNYETRLLILKLVDGAHEVMKATMQIALPRALYNMGLEQSITLRGSTRVRGGSCFKEPDGSWVPWAHLPGRDRKWLAVVMEAGVSESIEKIKADAGWWLANSIDQVKLVVIVSINQISPEITFQTIVLDTATAIPTVRQAVTTSRAPKQPDAPITTSPAEPLIIRFEEILCRQPVPLSKTSIFLLIGWKELLAGSGWINSYKSMRPGS</sequence>
<protein>
    <submittedName>
        <fullName evidence="1">Uncharacterized protein</fullName>
    </submittedName>
</protein>
<evidence type="ECO:0000313" key="2">
    <source>
        <dbReference type="Proteomes" id="UP001153461"/>
    </source>
</evidence>
<proteinExistence type="predicted"/>
<name>A0A9W4IUQ4_PENNA</name>
<dbReference type="Proteomes" id="UP001153461">
    <property type="component" value="Unassembled WGS sequence"/>
</dbReference>
<dbReference type="OrthoDB" id="76567at2759"/>
<organism evidence="1 2">
    <name type="scientific">Penicillium nalgiovense</name>
    <dbReference type="NCBI Taxonomy" id="60175"/>
    <lineage>
        <taxon>Eukaryota</taxon>
        <taxon>Fungi</taxon>
        <taxon>Dikarya</taxon>
        <taxon>Ascomycota</taxon>
        <taxon>Pezizomycotina</taxon>
        <taxon>Eurotiomycetes</taxon>
        <taxon>Eurotiomycetidae</taxon>
        <taxon>Eurotiales</taxon>
        <taxon>Aspergillaceae</taxon>
        <taxon>Penicillium</taxon>
    </lineage>
</organism>